<name>A0A6B8RLW8_9BACL</name>
<dbReference type="GO" id="GO:0016787">
    <property type="term" value="F:hydrolase activity"/>
    <property type="evidence" value="ECO:0007669"/>
    <property type="project" value="UniProtKB-KW"/>
</dbReference>
<dbReference type="InterPro" id="IPR049614">
    <property type="entry name" value="HrpB_DEXH"/>
</dbReference>
<dbReference type="Pfam" id="PF08482">
    <property type="entry name" value="HrpB_C"/>
    <property type="match status" value="1"/>
</dbReference>
<evidence type="ECO:0000259" key="5">
    <source>
        <dbReference type="PROSITE" id="PS51192"/>
    </source>
</evidence>
<keyword evidence="3 7" id="KW-0347">Helicase</keyword>
<dbReference type="Pfam" id="PF04408">
    <property type="entry name" value="WHD_HA2"/>
    <property type="match status" value="1"/>
</dbReference>
<dbReference type="PANTHER" id="PTHR43519:SF1">
    <property type="entry name" value="ATP-DEPENDENT RNA HELICASE HRPB"/>
    <property type="match status" value="1"/>
</dbReference>
<dbReference type="InterPro" id="IPR010225">
    <property type="entry name" value="HrpB"/>
</dbReference>
<dbReference type="KEGG" id="ppsc:EHS13_16290"/>
<dbReference type="InterPro" id="IPR011545">
    <property type="entry name" value="DEAD/DEAH_box_helicase_dom"/>
</dbReference>
<sequence length="837" mass="93949">MLPIDSLLPALKDTLRSRNSAVLVAAPGAGKTTRIPLALMDEPWLDEHKRIVMVEPRRLATRSAARFMAAALGQQAGETVGYRVKRDTCISAHTRIEVITEGILTRMLQTDPSLSGIGLVIFDEFHERNLHADLGLALCLQSQAMFREELRILVMSATLDDQSVAALLNDAPILRSEGRVFPIETRYLPRSVEGRIEQAVAKCVFQALKEEQGDLMVFLPGVGEIRRVESLLNSFGLDKGARIYPLHGTLSPEAQDRAIAPAIAGIRKIVLTTSIAETSLTVEGVRIVIDCGLMRVPRFSPRTGMSRLETIPISKASADQRRGRAGRLGPGLCIRLWTEQDDHRLALQGTPEILEADLAPLVLELAVWGVSSPQELQWLDAPPKAAYQQATELLRQLGALNSEERITAHGRQLAEIGLHPRLAHMIVRADELKLGGLACELAALLNERDIIQKDSDVFNIDLRLRVEIIRRYAREGKSFETAFGYNLNTNLCRQVLIEIQHWKTTRGYSLNSAKQDDLEAIGILLAFAYPDRIAARKAAGRYLLRNGRGAYLAEMQQLSNADYLVAAELDDKGVESRILLAADLSFRDLEQHFQDQFELDTPISWDHDALSVKARKITRLGAIIFRDDPMHKPPIETMTNALICGIVEEGLGILPWTRAARQLQQRIECMYLSDPDWPEVSELALLKSLDEWLAPHLQGKRNRDDLQKLQLFDIIQSMLSWDQRRELDAFAPTHLTVPSGSHIPIDYQDPTAPFVAVRLQEMFGQAETPRIARGRMVLTLHLLSPAQRPVQVTRDLASFWRNAYFEVKKDLKGRYPKHYWPDDPLHALPTNRARPRV</sequence>
<dbReference type="SMART" id="SM00490">
    <property type="entry name" value="HELICc"/>
    <property type="match status" value="1"/>
</dbReference>
<proteinExistence type="predicted"/>
<dbReference type="PANTHER" id="PTHR43519">
    <property type="entry name" value="ATP-DEPENDENT RNA HELICASE HRPB"/>
    <property type="match status" value="1"/>
</dbReference>
<dbReference type="InterPro" id="IPR014001">
    <property type="entry name" value="Helicase_ATP-bd"/>
</dbReference>
<dbReference type="CDD" id="cd18791">
    <property type="entry name" value="SF2_C_RHA"/>
    <property type="match status" value="1"/>
</dbReference>
<dbReference type="CDD" id="cd17990">
    <property type="entry name" value="DEXHc_HrpB"/>
    <property type="match status" value="1"/>
</dbReference>
<dbReference type="SMART" id="SM00847">
    <property type="entry name" value="HA2"/>
    <property type="match status" value="1"/>
</dbReference>
<dbReference type="Pfam" id="PF00270">
    <property type="entry name" value="DEAD"/>
    <property type="match status" value="1"/>
</dbReference>
<keyword evidence="2" id="KW-0378">Hydrolase</keyword>
<evidence type="ECO:0000256" key="3">
    <source>
        <dbReference type="ARBA" id="ARBA00022806"/>
    </source>
</evidence>
<evidence type="ECO:0000256" key="1">
    <source>
        <dbReference type="ARBA" id="ARBA00022741"/>
    </source>
</evidence>
<dbReference type="SMART" id="SM00487">
    <property type="entry name" value="DEXDc"/>
    <property type="match status" value="1"/>
</dbReference>
<dbReference type="Proteomes" id="UP000426246">
    <property type="component" value="Chromosome"/>
</dbReference>
<evidence type="ECO:0000256" key="2">
    <source>
        <dbReference type="ARBA" id="ARBA00022801"/>
    </source>
</evidence>
<keyword evidence="8" id="KW-1185">Reference proteome</keyword>
<dbReference type="GO" id="GO:0005524">
    <property type="term" value="F:ATP binding"/>
    <property type="evidence" value="ECO:0007669"/>
    <property type="project" value="UniProtKB-KW"/>
</dbReference>
<dbReference type="InterPro" id="IPR013689">
    <property type="entry name" value="RNA_helicase_ATP-dep_HrpB_C"/>
</dbReference>
<dbReference type="Gene3D" id="3.40.50.300">
    <property type="entry name" value="P-loop containing nucleotide triphosphate hydrolases"/>
    <property type="match status" value="2"/>
</dbReference>
<organism evidence="7 8">
    <name type="scientific">Paenibacillus psychroresistens</name>
    <dbReference type="NCBI Taxonomy" id="1778678"/>
    <lineage>
        <taxon>Bacteria</taxon>
        <taxon>Bacillati</taxon>
        <taxon>Bacillota</taxon>
        <taxon>Bacilli</taxon>
        <taxon>Bacillales</taxon>
        <taxon>Paenibacillaceae</taxon>
        <taxon>Paenibacillus</taxon>
    </lineage>
</organism>
<dbReference type="GO" id="GO:0003676">
    <property type="term" value="F:nucleic acid binding"/>
    <property type="evidence" value="ECO:0007669"/>
    <property type="project" value="InterPro"/>
</dbReference>
<dbReference type="PROSITE" id="PS51192">
    <property type="entry name" value="HELICASE_ATP_BIND_1"/>
    <property type="match status" value="1"/>
</dbReference>
<dbReference type="Pfam" id="PF00271">
    <property type="entry name" value="Helicase_C"/>
    <property type="match status" value="1"/>
</dbReference>
<evidence type="ECO:0000313" key="8">
    <source>
        <dbReference type="Proteomes" id="UP000426246"/>
    </source>
</evidence>
<feature type="domain" description="Helicase C-terminal" evidence="6">
    <location>
        <begin position="195"/>
        <end position="369"/>
    </location>
</feature>
<evidence type="ECO:0000256" key="4">
    <source>
        <dbReference type="ARBA" id="ARBA00022840"/>
    </source>
</evidence>
<accession>A0A6B8RLW8</accession>
<evidence type="ECO:0000313" key="7">
    <source>
        <dbReference type="EMBL" id="QGQ96328.1"/>
    </source>
</evidence>
<dbReference type="PROSITE" id="PS51194">
    <property type="entry name" value="HELICASE_CTER"/>
    <property type="match status" value="1"/>
</dbReference>
<dbReference type="InterPro" id="IPR007502">
    <property type="entry name" value="Helicase-assoc_dom"/>
</dbReference>
<dbReference type="NCBIfam" id="TIGR01970">
    <property type="entry name" value="DEAH_box_HrpB"/>
    <property type="match status" value="1"/>
</dbReference>
<dbReference type="FunFam" id="3.40.50.300:FF:002125">
    <property type="entry name" value="ATP-dependent helicase HrpB"/>
    <property type="match status" value="1"/>
</dbReference>
<dbReference type="OrthoDB" id="9808833at2"/>
<dbReference type="AlphaFoldDB" id="A0A6B8RLW8"/>
<dbReference type="InterPro" id="IPR027417">
    <property type="entry name" value="P-loop_NTPase"/>
</dbReference>
<dbReference type="Gene3D" id="1.20.120.1080">
    <property type="match status" value="1"/>
</dbReference>
<evidence type="ECO:0000259" key="6">
    <source>
        <dbReference type="PROSITE" id="PS51194"/>
    </source>
</evidence>
<dbReference type="PIRSF" id="PIRSF005496">
    <property type="entry name" value="ATP_hel_hrpB"/>
    <property type="match status" value="1"/>
</dbReference>
<dbReference type="InterPro" id="IPR001650">
    <property type="entry name" value="Helicase_C-like"/>
</dbReference>
<keyword evidence="4" id="KW-0067">ATP-binding</keyword>
<protein>
    <submittedName>
        <fullName evidence="7">ATP-dependent helicase HrpB</fullName>
    </submittedName>
</protein>
<dbReference type="SUPFAM" id="SSF52540">
    <property type="entry name" value="P-loop containing nucleoside triphosphate hydrolases"/>
    <property type="match status" value="2"/>
</dbReference>
<dbReference type="EMBL" id="CP034235">
    <property type="protein sequence ID" value="QGQ96328.1"/>
    <property type="molecule type" value="Genomic_DNA"/>
</dbReference>
<keyword evidence="1" id="KW-0547">Nucleotide-binding</keyword>
<gene>
    <name evidence="7" type="primary">hrpB</name>
    <name evidence="7" type="ORF">EHS13_16290</name>
</gene>
<feature type="domain" description="Helicase ATP-binding" evidence="5">
    <location>
        <begin position="12"/>
        <end position="177"/>
    </location>
</feature>
<dbReference type="InterPro" id="IPR048333">
    <property type="entry name" value="HA2_WH"/>
</dbReference>
<reference evidence="8" key="1">
    <citation type="submission" date="2018-11" db="EMBL/GenBank/DDBJ databases">
        <title>Complete genome sequence of Paenibacillus sp. ML311-T8.</title>
        <authorList>
            <person name="Nam Y.-D."/>
            <person name="Kang J."/>
            <person name="Chung W.-H."/>
            <person name="Park Y.S."/>
        </authorList>
    </citation>
    <scope>NUCLEOTIDE SEQUENCE [LARGE SCALE GENOMIC DNA]</scope>
    <source>
        <strain evidence="8">ML311-T8</strain>
    </source>
</reference>
<dbReference type="GO" id="GO:0004386">
    <property type="term" value="F:helicase activity"/>
    <property type="evidence" value="ECO:0007669"/>
    <property type="project" value="UniProtKB-KW"/>
</dbReference>
<dbReference type="RefSeq" id="WP_155701363.1">
    <property type="nucleotide sequence ID" value="NZ_CP034235.1"/>
</dbReference>